<evidence type="ECO:0000313" key="2">
    <source>
        <dbReference type="Proteomes" id="UP000029052"/>
    </source>
</evidence>
<keyword evidence="2" id="KW-1185">Reference proteome</keyword>
<name>A0A087BBG6_9BIFI</name>
<gene>
    <name evidence="1" type="ORF">BMAGN_0327</name>
</gene>
<proteinExistence type="predicted"/>
<dbReference type="eggNOG" id="ENOG5031XYD">
    <property type="taxonomic scope" value="Bacteria"/>
</dbReference>
<reference evidence="1 2" key="1">
    <citation type="submission" date="2014-03" db="EMBL/GenBank/DDBJ databases">
        <title>Genomics of Bifidobacteria.</title>
        <authorList>
            <person name="Ventura M."/>
            <person name="Milani C."/>
            <person name="Lugli G.A."/>
        </authorList>
    </citation>
    <scope>NUCLEOTIDE SEQUENCE [LARGE SCALE GENOMIC DNA]</scope>
    <source>
        <strain evidence="1 2">LMG 11591</strain>
    </source>
</reference>
<dbReference type="RefSeq" id="WP_051126651.1">
    <property type="nucleotide sequence ID" value="NZ_JGZB01000004.1"/>
</dbReference>
<evidence type="ECO:0000313" key="1">
    <source>
        <dbReference type="EMBL" id="KFI68366.1"/>
    </source>
</evidence>
<dbReference type="AlphaFoldDB" id="A0A087BBG6"/>
<sequence length="287" mass="31230">MVLCVGTLGGCSVRVEGRAEQEATGLCERAYYAAEDASSYTQSNNPSLVRYIEARQSQHAWLDVAIQCPDRFGEGTMRSAQAQFMAHSLADRLSLAYQPLTVQSLEAVHSDALNIIPSSLAQMALAEDRAGFAAQVLAGRWAANVPQSLNMYGRELAADNAAVLLNWSDDHKETASQLMYFAGTGTQDLRQKVYATQDLTQHDATIVDPATGIESNTLSVVEMNAARAELEAMNSNTYPTAAHADSTQVQTNLVQISMLIATHMYRAFELGYPNVDGLLYAPETRRS</sequence>
<protein>
    <submittedName>
        <fullName evidence="1">Uncharacterized protein</fullName>
    </submittedName>
</protein>
<accession>A0A087BBG6</accession>
<comment type="caution">
    <text evidence="1">The sequence shown here is derived from an EMBL/GenBank/DDBJ whole genome shotgun (WGS) entry which is preliminary data.</text>
</comment>
<organism evidence="1 2">
    <name type="scientific">Bifidobacterium magnum</name>
    <dbReference type="NCBI Taxonomy" id="1692"/>
    <lineage>
        <taxon>Bacteria</taxon>
        <taxon>Bacillati</taxon>
        <taxon>Actinomycetota</taxon>
        <taxon>Actinomycetes</taxon>
        <taxon>Bifidobacteriales</taxon>
        <taxon>Bifidobacteriaceae</taxon>
        <taxon>Bifidobacterium</taxon>
    </lineage>
</organism>
<dbReference type="Proteomes" id="UP000029052">
    <property type="component" value="Unassembled WGS sequence"/>
</dbReference>
<dbReference type="EMBL" id="JGZB01000004">
    <property type="protein sequence ID" value="KFI68366.1"/>
    <property type="molecule type" value="Genomic_DNA"/>
</dbReference>
<dbReference type="STRING" id="1692.BMAGN_0327"/>